<dbReference type="PROSITE" id="PS00211">
    <property type="entry name" value="ABC_TRANSPORTER_1"/>
    <property type="match status" value="1"/>
</dbReference>
<evidence type="ECO:0000256" key="4">
    <source>
        <dbReference type="ARBA" id="ARBA00022519"/>
    </source>
</evidence>
<dbReference type="PROSITE" id="PS50893">
    <property type="entry name" value="ABC_TRANSPORTER_2"/>
    <property type="match status" value="1"/>
</dbReference>
<dbReference type="InterPro" id="IPR050388">
    <property type="entry name" value="ABC_Ni/Peptide_Import"/>
</dbReference>
<evidence type="ECO:0000256" key="6">
    <source>
        <dbReference type="ARBA" id="ARBA00022840"/>
    </source>
</evidence>
<evidence type="ECO:0000256" key="2">
    <source>
        <dbReference type="ARBA" id="ARBA00022448"/>
    </source>
</evidence>
<sequence length="246" mass="27667">DKHDRHRVMSEKMSYIPQDPMASLNPVFTVGEQMGDLIRWQGRRRIGPLEFLGLRRGRHNSVAKAVKLLDRVEIPAPKEIVRRYPIELSGGMRQRVLIAMALIGRPSLLIADEPTTALDVTIQKGILTLIEEKVEEEELSVLYISHNLGVARRLCNRIYVMYGGAIAEIAKTKDLLKDPIHPYTCGLISSIPKLTGDEFKGIDGRIPDYIDPPTGCRFHPRCPQVTEICGQEKPELIEVEDGRLVA</sequence>
<dbReference type="GO" id="GO:0005524">
    <property type="term" value="F:ATP binding"/>
    <property type="evidence" value="ECO:0007669"/>
    <property type="project" value="UniProtKB-KW"/>
</dbReference>
<evidence type="ECO:0000256" key="1">
    <source>
        <dbReference type="ARBA" id="ARBA00004370"/>
    </source>
</evidence>
<keyword evidence="7" id="KW-1278">Translocase</keyword>
<comment type="caution">
    <text evidence="10">The sequence shown here is derived from an EMBL/GenBank/DDBJ whole genome shotgun (WGS) entry which is preliminary data.</text>
</comment>
<dbReference type="GO" id="GO:0015833">
    <property type="term" value="P:peptide transport"/>
    <property type="evidence" value="ECO:0007669"/>
    <property type="project" value="InterPro"/>
</dbReference>
<feature type="domain" description="ABC transporter" evidence="9">
    <location>
        <begin position="8"/>
        <end position="188"/>
    </location>
</feature>
<evidence type="ECO:0000256" key="8">
    <source>
        <dbReference type="ARBA" id="ARBA00023136"/>
    </source>
</evidence>
<evidence type="ECO:0000256" key="7">
    <source>
        <dbReference type="ARBA" id="ARBA00022967"/>
    </source>
</evidence>
<dbReference type="InterPro" id="IPR027417">
    <property type="entry name" value="P-loop_NTPase"/>
</dbReference>
<evidence type="ECO:0000259" key="9">
    <source>
        <dbReference type="PROSITE" id="PS50893"/>
    </source>
</evidence>
<dbReference type="EMBL" id="BARS01046628">
    <property type="protein sequence ID" value="GAG31219.1"/>
    <property type="molecule type" value="Genomic_DNA"/>
</dbReference>
<dbReference type="GO" id="GO:0016887">
    <property type="term" value="F:ATP hydrolysis activity"/>
    <property type="evidence" value="ECO:0007669"/>
    <property type="project" value="InterPro"/>
</dbReference>
<keyword evidence="8" id="KW-0472">Membrane</keyword>
<evidence type="ECO:0000256" key="5">
    <source>
        <dbReference type="ARBA" id="ARBA00022741"/>
    </source>
</evidence>
<dbReference type="NCBIfam" id="TIGR01727">
    <property type="entry name" value="oligo_HPY"/>
    <property type="match status" value="1"/>
</dbReference>
<keyword evidence="6" id="KW-0067">ATP-binding</keyword>
<gene>
    <name evidence="10" type="ORF">S01H1_70152</name>
</gene>
<dbReference type="InterPro" id="IPR003439">
    <property type="entry name" value="ABC_transporter-like_ATP-bd"/>
</dbReference>
<dbReference type="PANTHER" id="PTHR43297">
    <property type="entry name" value="OLIGOPEPTIDE TRANSPORT ATP-BINDING PROTEIN APPD"/>
    <property type="match status" value="1"/>
</dbReference>
<dbReference type="Pfam" id="PF08352">
    <property type="entry name" value="oligo_HPY"/>
    <property type="match status" value="1"/>
</dbReference>
<dbReference type="GO" id="GO:0016020">
    <property type="term" value="C:membrane"/>
    <property type="evidence" value="ECO:0007669"/>
    <property type="project" value="UniProtKB-SubCell"/>
</dbReference>
<accession>X0WJR9</accession>
<feature type="non-terminal residue" evidence="10">
    <location>
        <position position="246"/>
    </location>
</feature>
<dbReference type="AlphaFoldDB" id="X0WJR9"/>
<evidence type="ECO:0000313" key="10">
    <source>
        <dbReference type="EMBL" id="GAG31219.1"/>
    </source>
</evidence>
<evidence type="ECO:0000256" key="3">
    <source>
        <dbReference type="ARBA" id="ARBA00022475"/>
    </source>
</evidence>
<dbReference type="Gene3D" id="3.40.50.300">
    <property type="entry name" value="P-loop containing nucleotide triphosphate hydrolases"/>
    <property type="match status" value="1"/>
</dbReference>
<keyword evidence="4" id="KW-0997">Cell inner membrane</keyword>
<feature type="non-terminal residue" evidence="10">
    <location>
        <position position="1"/>
    </location>
</feature>
<proteinExistence type="predicted"/>
<organism evidence="10">
    <name type="scientific">marine sediment metagenome</name>
    <dbReference type="NCBI Taxonomy" id="412755"/>
    <lineage>
        <taxon>unclassified sequences</taxon>
        <taxon>metagenomes</taxon>
        <taxon>ecological metagenomes</taxon>
    </lineage>
</organism>
<protein>
    <recommendedName>
        <fullName evidence="9">ABC transporter domain-containing protein</fullName>
    </recommendedName>
</protein>
<keyword evidence="3" id="KW-1003">Cell membrane</keyword>
<dbReference type="SUPFAM" id="SSF52540">
    <property type="entry name" value="P-loop containing nucleoside triphosphate hydrolases"/>
    <property type="match status" value="1"/>
</dbReference>
<dbReference type="Pfam" id="PF00005">
    <property type="entry name" value="ABC_tran"/>
    <property type="match status" value="1"/>
</dbReference>
<keyword evidence="2" id="KW-0813">Transport</keyword>
<dbReference type="InterPro" id="IPR013563">
    <property type="entry name" value="Oligopep_ABC_C"/>
</dbReference>
<name>X0WJR9_9ZZZZ</name>
<dbReference type="PANTHER" id="PTHR43297:SF14">
    <property type="entry name" value="ATPASE AAA-TYPE CORE DOMAIN-CONTAINING PROTEIN"/>
    <property type="match status" value="1"/>
</dbReference>
<dbReference type="InterPro" id="IPR017871">
    <property type="entry name" value="ABC_transporter-like_CS"/>
</dbReference>
<keyword evidence="5" id="KW-0547">Nucleotide-binding</keyword>
<comment type="subcellular location">
    <subcellularLocation>
        <location evidence="1">Membrane</location>
    </subcellularLocation>
</comment>
<reference evidence="10" key="1">
    <citation type="journal article" date="2014" name="Front. Microbiol.">
        <title>High frequency of phylogenetically diverse reductive dehalogenase-homologous genes in deep subseafloor sedimentary metagenomes.</title>
        <authorList>
            <person name="Kawai M."/>
            <person name="Futagami T."/>
            <person name="Toyoda A."/>
            <person name="Takaki Y."/>
            <person name="Nishi S."/>
            <person name="Hori S."/>
            <person name="Arai W."/>
            <person name="Tsubouchi T."/>
            <person name="Morono Y."/>
            <person name="Uchiyama I."/>
            <person name="Ito T."/>
            <person name="Fujiyama A."/>
            <person name="Inagaki F."/>
            <person name="Takami H."/>
        </authorList>
    </citation>
    <scope>NUCLEOTIDE SEQUENCE</scope>
    <source>
        <strain evidence="10">Expedition CK06-06</strain>
    </source>
</reference>